<reference evidence="2 3" key="1">
    <citation type="submission" date="2014-06" db="EMBL/GenBank/DDBJ databases">
        <authorList>
            <person name="Bishop-Lilly K.A."/>
            <person name="Broomall S.M."/>
            <person name="Chain P.S."/>
            <person name="Chertkov O."/>
            <person name="Coyne S.R."/>
            <person name="Daligault H.E."/>
            <person name="Davenport K.W."/>
            <person name="Erkkila T."/>
            <person name="Frey K.G."/>
            <person name="Gibbons H.S."/>
            <person name="Gu W."/>
            <person name="Jaissle J."/>
            <person name="Johnson S.L."/>
            <person name="Koroleva G.I."/>
            <person name="Ladner J.T."/>
            <person name="Lo C.-C."/>
            <person name="Minogue T.D."/>
            <person name="Munk C."/>
            <person name="Palacios G.F."/>
            <person name="Redden C.L."/>
            <person name="Rosenzweig C.N."/>
            <person name="Scholz M.B."/>
            <person name="Teshima H."/>
            <person name="Xu Y."/>
        </authorList>
    </citation>
    <scope>NUCLEOTIDE SEQUENCE [LARGE SCALE GENOMIC DNA]</scope>
    <source>
        <strain evidence="2 3">EO147</strain>
    </source>
</reference>
<accession>A0AAI8B3M6</accession>
<proteinExistence type="predicted"/>
<dbReference type="EMBL" id="CP008726">
    <property type="protein sequence ID" value="AIO64943.1"/>
    <property type="molecule type" value="Genomic_DNA"/>
</dbReference>
<dbReference type="Proteomes" id="UP000029424">
    <property type="component" value="Chromosome 1"/>
</dbReference>
<feature type="region of interest" description="Disordered" evidence="1">
    <location>
        <begin position="16"/>
        <end position="54"/>
    </location>
</feature>
<feature type="compositionally biased region" description="Basic and acidic residues" evidence="1">
    <location>
        <begin position="82"/>
        <end position="93"/>
    </location>
</feature>
<evidence type="ECO:0000313" key="2">
    <source>
        <dbReference type="EMBL" id="AIO64943.1"/>
    </source>
</evidence>
<evidence type="ECO:0000313" key="3">
    <source>
        <dbReference type="Proteomes" id="UP000029424"/>
    </source>
</evidence>
<organism evidence="2 3">
    <name type="scientific">Burkholderia oklahomensis</name>
    <dbReference type="NCBI Taxonomy" id="342113"/>
    <lineage>
        <taxon>Bacteria</taxon>
        <taxon>Pseudomonadati</taxon>
        <taxon>Pseudomonadota</taxon>
        <taxon>Betaproteobacteria</taxon>
        <taxon>Burkholderiales</taxon>
        <taxon>Burkholderiaceae</taxon>
        <taxon>Burkholderia</taxon>
        <taxon>pseudomallei group</taxon>
    </lineage>
</organism>
<feature type="region of interest" description="Disordered" evidence="1">
    <location>
        <begin position="82"/>
        <end position="134"/>
    </location>
</feature>
<name>A0AAI8B3M6_9BURK</name>
<protein>
    <submittedName>
        <fullName evidence="2">Uncharacterized protein</fullName>
    </submittedName>
</protein>
<keyword evidence="3" id="KW-1185">Reference proteome</keyword>
<dbReference type="KEGG" id="bok:DM82_708"/>
<feature type="compositionally biased region" description="Basic and acidic residues" evidence="1">
    <location>
        <begin position="33"/>
        <end position="45"/>
    </location>
</feature>
<evidence type="ECO:0000256" key="1">
    <source>
        <dbReference type="SAM" id="MobiDB-lite"/>
    </source>
</evidence>
<sequence>MQSLELDVRHSTFNVGNSKRQAASDARCPACRPHLERADDNDRPGSARRPARLGRRTAPQMLLCARLRRWTAVKRDTRCSACERNRGSRERRGMATRKPPRAPWPHLHPSRASHSDRASGHRADISPMSRGHRMDKCTRRTAAPLMYPFAHPCPRGIRKRDGVRSARRLRRAYCSSPSDEEKSKSTQNTFSVVPRWIATAAV</sequence>
<feature type="compositionally biased region" description="Basic and acidic residues" evidence="1">
    <location>
        <begin position="113"/>
        <end position="124"/>
    </location>
</feature>
<dbReference type="AlphaFoldDB" id="A0AAI8B3M6"/>
<gene>
    <name evidence="2" type="ORF">DM82_708</name>
</gene>